<name>A0A1H3J7Q6_9RHOB</name>
<dbReference type="AlphaFoldDB" id="A0A1H3J7Q6"/>
<feature type="transmembrane region" description="Helical" evidence="2">
    <location>
        <begin position="61"/>
        <end position="85"/>
    </location>
</feature>
<feature type="transmembrane region" description="Helical" evidence="2">
    <location>
        <begin position="14"/>
        <end position="41"/>
    </location>
</feature>
<keyword evidence="2" id="KW-1133">Transmembrane helix</keyword>
<reference evidence="4" key="1">
    <citation type="submission" date="2016-10" db="EMBL/GenBank/DDBJ databases">
        <authorList>
            <person name="Varghese N."/>
            <person name="Submissions S."/>
        </authorList>
    </citation>
    <scope>NUCLEOTIDE SEQUENCE [LARGE SCALE GENOMIC DNA]</scope>
    <source>
        <strain evidence="4">DSM 100420</strain>
    </source>
</reference>
<evidence type="ECO:0000313" key="3">
    <source>
        <dbReference type="EMBL" id="SDY35952.1"/>
    </source>
</evidence>
<keyword evidence="2" id="KW-0812">Transmembrane</keyword>
<accession>A0A1H3J7Q6</accession>
<keyword evidence="4" id="KW-1185">Reference proteome</keyword>
<proteinExistence type="predicted"/>
<feature type="compositionally biased region" description="Low complexity" evidence="1">
    <location>
        <begin position="146"/>
        <end position="162"/>
    </location>
</feature>
<protein>
    <submittedName>
        <fullName evidence="3">Uncharacterized protein</fullName>
    </submittedName>
</protein>
<dbReference type="STRING" id="1244108.SAMN05444004_101232"/>
<evidence type="ECO:0000313" key="4">
    <source>
        <dbReference type="Proteomes" id="UP000198914"/>
    </source>
</evidence>
<evidence type="ECO:0000256" key="1">
    <source>
        <dbReference type="SAM" id="MobiDB-lite"/>
    </source>
</evidence>
<organism evidence="3 4">
    <name type="scientific">Jannaschia faecimaris</name>
    <dbReference type="NCBI Taxonomy" id="1244108"/>
    <lineage>
        <taxon>Bacteria</taxon>
        <taxon>Pseudomonadati</taxon>
        <taxon>Pseudomonadota</taxon>
        <taxon>Alphaproteobacteria</taxon>
        <taxon>Rhodobacterales</taxon>
        <taxon>Roseobacteraceae</taxon>
        <taxon>Jannaschia</taxon>
    </lineage>
</organism>
<feature type="region of interest" description="Disordered" evidence="1">
    <location>
        <begin position="106"/>
        <end position="197"/>
    </location>
</feature>
<dbReference type="OrthoDB" id="7659432at2"/>
<dbReference type="EMBL" id="FNPX01000001">
    <property type="protein sequence ID" value="SDY35952.1"/>
    <property type="molecule type" value="Genomic_DNA"/>
</dbReference>
<keyword evidence="2" id="KW-0472">Membrane</keyword>
<sequence length="197" mass="19876">MDDFKKTNRAGRGIAMFFATVGWGIAAVGLLLAVAGAMLGAVPGSGGASDPVTITNRLGGAGPGIGIALFGLFSVLMAVQTRAALDTADMTRAMLAAARRGSPVATAAAPAAQPSNSITGKPIIRTPEGVDDSPPIPADLRPRMDAPVPAASAGAVAPVKSPSRPEPMLKAMPRPAVSRKTTDSPKPHPIFSAKPPR</sequence>
<dbReference type="Proteomes" id="UP000198914">
    <property type="component" value="Unassembled WGS sequence"/>
</dbReference>
<gene>
    <name evidence="3" type="ORF">SAMN05444004_101232</name>
</gene>
<evidence type="ECO:0000256" key="2">
    <source>
        <dbReference type="SAM" id="Phobius"/>
    </source>
</evidence>
<dbReference type="RefSeq" id="WP_092641011.1">
    <property type="nucleotide sequence ID" value="NZ_FNPX01000001.1"/>
</dbReference>